<gene>
    <name evidence="1" type="ORF">FHS90_003785</name>
</gene>
<evidence type="ECO:0000313" key="1">
    <source>
        <dbReference type="EMBL" id="MBA9079050.1"/>
    </source>
</evidence>
<accession>A0A839GK64</accession>
<reference evidence="1 2" key="1">
    <citation type="submission" date="2020-08" db="EMBL/GenBank/DDBJ databases">
        <title>Genomic Encyclopedia of Type Strains, Phase IV (KMG-IV): sequencing the most valuable type-strain genomes for metagenomic binning, comparative biology and taxonomic classification.</title>
        <authorList>
            <person name="Goeker M."/>
        </authorList>
    </citation>
    <scope>NUCLEOTIDE SEQUENCE [LARGE SCALE GENOMIC DNA]</scope>
    <source>
        <strain evidence="1 2">DSM 29854</strain>
    </source>
</reference>
<protein>
    <submittedName>
        <fullName evidence="1">Uncharacterized protein</fullName>
    </submittedName>
</protein>
<keyword evidence="2" id="KW-1185">Reference proteome</keyword>
<proteinExistence type="predicted"/>
<comment type="caution">
    <text evidence="1">The sequence shown here is derived from an EMBL/GenBank/DDBJ whole genome shotgun (WGS) entry which is preliminary data.</text>
</comment>
<name>A0A839GK64_9BACT</name>
<dbReference type="AlphaFoldDB" id="A0A839GK64"/>
<evidence type="ECO:0000313" key="2">
    <source>
        <dbReference type="Proteomes" id="UP000563094"/>
    </source>
</evidence>
<organism evidence="1 2">
    <name type="scientific">Rufibacter quisquiliarum</name>
    <dbReference type="NCBI Taxonomy" id="1549639"/>
    <lineage>
        <taxon>Bacteria</taxon>
        <taxon>Pseudomonadati</taxon>
        <taxon>Bacteroidota</taxon>
        <taxon>Cytophagia</taxon>
        <taxon>Cytophagales</taxon>
        <taxon>Hymenobacteraceae</taxon>
        <taxon>Rufibacter</taxon>
    </lineage>
</organism>
<dbReference type="Proteomes" id="UP000563094">
    <property type="component" value="Unassembled WGS sequence"/>
</dbReference>
<dbReference type="EMBL" id="JACJIQ010000018">
    <property type="protein sequence ID" value="MBA9079050.1"/>
    <property type="molecule type" value="Genomic_DNA"/>
</dbReference>
<sequence length="36" mass="4200">MSYKLHYVKYNVETASRVLLIDSDIIFCQILLIAIL</sequence>